<reference evidence="2 3" key="1">
    <citation type="submission" date="2019-02" db="EMBL/GenBank/DDBJ databases">
        <title>Complete Genome Sequence and Methylome Analysis of free living Spirochaetas.</title>
        <authorList>
            <person name="Fomenkov A."/>
            <person name="Dubinina G."/>
            <person name="Leshcheva N."/>
            <person name="Mikheeva N."/>
            <person name="Grabovich M."/>
            <person name="Vincze T."/>
            <person name="Roberts R.J."/>
        </authorList>
    </citation>
    <scope>NUCLEOTIDE SEQUENCE [LARGE SCALE GENOMIC DNA]</scope>
    <source>
        <strain evidence="2 3">K2</strain>
    </source>
</reference>
<proteinExistence type="predicted"/>
<feature type="transmembrane region" description="Helical" evidence="1">
    <location>
        <begin position="137"/>
        <end position="163"/>
    </location>
</feature>
<feature type="transmembrane region" description="Helical" evidence="1">
    <location>
        <begin position="175"/>
        <end position="196"/>
    </location>
</feature>
<accession>A0A5C1QKZ0</accession>
<feature type="transmembrane region" description="Helical" evidence="1">
    <location>
        <begin position="345"/>
        <end position="362"/>
    </location>
</feature>
<protein>
    <submittedName>
        <fullName evidence="2">DUF1576 domain-containing protein</fullName>
    </submittedName>
</protein>
<organism evidence="2 3">
    <name type="scientific">Oceanispirochaeta crateris</name>
    <dbReference type="NCBI Taxonomy" id="2518645"/>
    <lineage>
        <taxon>Bacteria</taxon>
        <taxon>Pseudomonadati</taxon>
        <taxon>Spirochaetota</taxon>
        <taxon>Spirochaetia</taxon>
        <taxon>Spirochaetales</taxon>
        <taxon>Spirochaetaceae</taxon>
        <taxon>Oceanispirochaeta</taxon>
    </lineage>
</organism>
<feature type="transmembrane region" description="Helical" evidence="1">
    <location>
        <begin position="208"/>
        <end position="227"/>
    </location>
</feature>
<feature type="transmembrane region" description="Helical" evidence="1">
    <location>
        <begin position="113"/>
        <end position="131"/>
    </location>
</feature>
<dbReference type="KEGG" id="ock:EXM22_08380"/>
<dbReference type="AlphaFoldDB" id="A0A5C1QKZ0"/>
<sequence length="402" mass="42300">MIFLFIMAAFFNDGVIESLQAFLNLQLHPGRLINDFFAVAGIGGTLLNAAAVGLIGVILVYATGISFSGTTFAAILTMMGFGLFGKTPLNILPIILGVTLSARLVGKKLRDYIIIALFGTAMGPLVSVLFLETGLDLWQGVFLGFLGGTVAGFILPSLAVAMLHLHQGYSLYNMGLTCGFLSLFAASILKAAGLPFEPALVWYTTDILFLKLLIPGLSILLIGMALVREKGKAFRAFLSIQKQSGRLPSDFTDLESPGGAFLNAGLLGLAGSVLVLAVGGDFNGPVLGGLLTVMGFGAFGTHFRNSWSVVAGVALSCFVFSRPLSDPGPVLALLFSTTLAPLAGQFGYFTGLLAGFIHFVMVSQTGTWQGGMNLYNNGFAGGLTAAATVAVIQWYRNNKVEK</sequence>
<feature type="transmembrane region" description="Helical" evidence="1">
    <location>
        <begin position="37"/>
        <end position="60"/>
    </location>
</feature>
<keyword evidence="1" id="KW-0812">Transmembrane</keyword>
<keyword evidence="1" id="KW-0472">Membrane</keyword>
<feature type="transmembrane region" description="Helical" evidence="1">
    <location>
        <begin position="307"/>
        <end position="325"/>
    </location>
</feature>
<dbReference type="Proteomes" id="UP000324209">
    <property type="component" value="Chromosome"/>
</dbReference>
<evidence type="ECO:0000313" key="3">
    <source>
        <dbReference type="Proteomes" id="UP000324209"/>
    </source>
</evidence>
<feature type="transmembrane region" description="Helical" evidence="1">
    <location>
        <begin position="67"/>
        <end position="84"/>
    </location>
</feature>
<dbReference type="InterPro" id="IPR011470">
    <property type="entry name" value="DUF1576"/>
</dbReference>
<evidence type="ECO:0000313" key="2">
    <source>
        <dbReference type="EMBL" id="QEN07998.1"/>
    </source>
</evidence>
<name>A0A5C1QKZ0_9SPIO</name>
<feature type="transmembrane region" description="Helical" evidence="1">
    <location>
        <begin position="260"/>
        <end position="278"/>
    </location>
</feature>
<feature type="transmembrane region" description="Helical" evidence="1">
    <location>
        <begin position="284"/>
        <end position="300"/>
    </location>
</feature>
<dbReference type="OrthoDB" id="9776502at2"/>
<gene>
    <name evidence="2" type="ORF">EXM22_08380</name>
</gene>
<feature type="transmembrane region" description="Helical" evidence="1">
    <location>
        <begin position="90"/>
        <end position="106"/>
    </location>
</feature>
<feature type="transmembrane region" description="Helical" evidence="1">
    <location>
        <begin position="374"/>
        <end position="395"/>
    </location>
</feature>
<dbReference type="EMBL" id="CP036150">
    <property type="protein sequence ID" value="QEN07998.1"/>
    <property type="molecule type" value="Genomic_DNA"/>
</dbReference>
<keyword evidence="1" id="KW-1133">Transmembrane helix</keyword>
<keyword evidence="3" id="KW-1185">Reference proteome</keyword>
<evidence type="ECO:0000256" key="1">
    <source>
        <dbReference type="SAM" id="Phobius"/>
    </source>
</evidence>
<dbReference type="Pfam" id="PF07613">
    <property type="entry name" value="DUF1576"/>
    <property type="match status" value="2"/>
</dbReference>